<dbReference type="GO" id="GO:0006974">
    <property type="term" value="P:DNA damage response"/>
    <property type="evidence" value="ECO:0007669"/>
    <property type="project" value="TreeGrafter"/>
</dbReference>
<name>A0A170PMQ2_9ZZZZ</name>
<dbReference type="PANTHER" id="PTHR34387:SF1">
    <property type="entry name" value="PERIPLASMIC IMMUNOGENIC PROTEIN"/>
    <property type="match status" value="1"/>
</dbReference>
<protein>
    <recommendedName>
        <fullName evidence="2">DUF541 domain-containing protein</fullName>
    </recommendedName>
</protein>
<dbReference type="Pfam" id="PF04402">
    <property type="entry name" value="SIMPL"/>
    <property type="match status" value="1"/>
</dbReference>
<organism evidence="1">
    <name type="scientific">hydrothermal vent metagenome</name>
    <dbReference type="NCBI Taxonomy" id="652676"/>
    <lineage>
        <taxon>unclassified sequences</taxon>
        <taxon>metagenomes</taxon>
        <taxon>ecological metagenomes</taxon>
    </lineage>
</organism>
<gene>
    <name evidence="1" type="ORF">MGWOODY_Smn442</name>
</gene>
<dbReference type="Gene3D" id="3.30.70.2970">
    <property type="entry name" value="Protein of unknown function (DUF541), domain 2"/>
    <property type="match status" value="1"/>
</dbReference>
<dbReference type="Gene3D" id="3.30.110.170">
    <property type="entry name" value="Protein of unknown function (DUF541), domain 1"/>
    <property type="match status" value="1"/>
</dbReference>
<dbReference type="PANTHER" id="PTHR34387">
    <property type="entry name" value="SLR1258 PROTEIN"/>
    <property type="match status" value="1"/>
</dbReference>
<reference evidence="1" key="1">
    <citation type="submission" date="2015-10" db="EMBL/GenBank/DDBJ databases">
        <authorList>
            <person name="Gilbert D.G."/>
        </authorList>
    </citation>
    <scope>NUCLEOTIDE SEQUENCE</scope>
</reference>
<accession>A0A170PMQ2</accession>
<dbReference type="InterPro" id="IPR007497">
    <property type="entry name" value="SIMPL/DUF541"/>
</dbReference>
<sequence length="239" mass="24494">MRGSTIGWLALGSAFTLSACSPGPGDPRGVGHDEVLLQVSASGEAETAPNEARFSAGVSSIAATADAATTANNNIMNKVVSALESFGVAKADIQTQRLTVSRMDWGPNKNKFEANNVVSVRMRAVDKAGAAISAVTQAGANVLSGPDLRVGDPEAASRSAYANAYKAARARAETYAQAANLKVVRILTIRDGGTSRAPITYEAMAMDKVAPQAAAAPPVMAGTNTSQVTVSVDFALAPK</sequence>
<dbReference type="AlphaFoldDB" id="A0A170PMQ2"/>
<evidence type="ECO:0008006" key="2">
    <source>
        <dbReference type="Google" id="ProtNLM"/>
    </source>
</evidence>
<proteinExistence type="predicted"/>
<evidence type="ECO:0000313" key="1">
    <source>
        <dbReference type="EMBL" id="CUS43112.1"/>
    </source>
</evidence>
<dbReference type="EMBL" id="CZQE01000008">
    <property type="protein sequence ID" value="CUS43112.1"/>
    <property type="molecule type" value="Genomic_DNA"/>
</dbReference>
<dbReference type="PROSITE" id="PS51257">
    <property type="entry name" value="PROKAR_LIPOPROTEIN"/>
    <property type="match status" value="1"/>
</dbReference>
<dbReference type="InterPro" id="IPR052022">
    <property type="entry name" value="26kDa_periplasmic_antigen"/>
</dbReference>